<keyword evidence="4" id="KW-0548">Nucleotidyltransferase</keyword>
<dbReference type="GO" id="GO:0045004">
    <property type="term" value="P:DNA replication proofreading"/>
    <property type="evidence" value="ECO:0007669"/>
    <property type="project" value="TreeGrafter"/>
</dbReference>
<accession>A0A2N9K869</accession>
<evidence type="ECO:0000313" key="4">
    <source>
        <dbReference type="EMBL" id="SPE06778.1"/>
    </source>
</evidence>
<dbReference type="InterPro" id="IPR013520">
    <property type="entry name" value="Ribonucl_H"/>
</dbReference>
<keyword evidence="4" id="KW-0808">Transferase</keyword>
<dbReference type="Proteomes" id="UP000239237">
    <property type="component" value="Unassembled WGS sequence"/>
</dbReference>
<keyword evidence="6" id="KW-1185">Reference proteome</keyword>
<dbReference type="PANTHER" id="PTHR30231:SF41">
    <property type="entry name" value="DNA POLYMERASE III SUBUNIT EPSILON"/>
    <property type="match status" value="1"/>
</dbReference>
<sequence length="418" mass="48801">MSFFIVIILLIIAFYWFSHLKKHSTPKHLQNNNDFTSSDNNSKLQDITTSASVPDEKSNLNEKEITKKSEHSAPVNVPIIQNKEKTSDEQKLLDESENITTVQVTSKIKLRDDWKPLIRAETFESKKSDKFIELVETLNNEYQQHGFNYYIHPDVEDVIRKIQTILSMPYRMISFDTSINQNSLIVNIDWQEFTEEPIRFYFPNDYFVVDIETTGLDYETDEIVEIAAMKVVNNHIESMENWYNKDAVISDYLKTNTTLTQEFITANGIDIDTAVQKFRDYVGYNSILVGHNIGFDISFLRQSMRLRSIKQKTLYSNFSNYFIDTMLIAKYFSHSTLKKHSVDFMVANDPTLNPKKLEQHFAISDIQIEKNIFDQEKDILGKDFIGEFDADLMGWALPKYNLNEVHDEINTISYTMLR</sequence>
<dbReference type="CDD" id="cd06127">
    <property type="entry name" value="DEDDh"/>
    <property type="match status" value="1"/>
</dbReference>
<name>A0A2N9K869_9LACO</name>
<dbReference type="InterPro" id="IPR036397">
    <property type="entry name" value="RNaseH_sf"/>
</dbReference>
<dbReference type="GO" id="GO:0005829">
    <property type="term" value="C:cytosol"/>
    <property type="evidence" value="ECO:0007669"/>
    <property type="project" value="TreeGrafter"/>
</dbReference>
<dbReference type="SMART" id="SM00479">
    <property type="entry name" value="EXOIII"/>
    <property type="match status" value="1"/>
</dbReference>
<dbReference type="AlphaFoldDB" id="A0A2N9K869"/>
<proteinExistence type="predicted"/>
<dbReference type="PANTHER" id="PTHR30231">
    <property type="entry name" value="DNA POLYMERASE III SUBUNIT EPSILON"/>
    <property type="match status" value="1"/>
</dbReference>
<evidence type="ECO:0000313" key="6">
    <source>
        <dbReference type="Proteomes" id="UP000239237"/>
    </source>
</evidence>
<dbReference type="EMBL" id="OKQU01000001">
    <property type="protein sequence ID" value="SPE06778.1"/>
    <property type="molecule type" value="Genomic_DNA"/>
</dbReference>
<evidence type="ECO:0000259" key="2">
    <source>
        <dbReference type="SMART" id="SM00479"/>
    </source>
</evidence>
<evidence type="ECO:0000313" key="3">
    <source>
        <dbReference type="EMBL" id="SPD91553.1"/>
    </source>
</evidence>
<dbReference type="SUPFAM" id="SSF53098">
    <property type="entry name" value="Ribonuclease H-like"/>
    <property type="match status" value="1"/>
</dbReference>
<dbReference type="GO" id="GO:0003887">
    <property type="term" value="F:DNA-directed DNA polymerase activity"/>
    <property type="evidence" value="ECO:0007669"/>
    <property type="project" value="UniProtKB-EC"/>
</dbReference>
<reference evidence="3 6" key="2">
    <citation type="submission" date="2018-02" db="EMBL/GenBank/DDBJ databases">
        <authorList>
            <person name="Rodrigo-Torres L."/>
            <person name="Arahal R. D."/>
            <person name="Lucena T."/>
        </authorList>
    </citation>
    <scope>NUCLEOTIDE SEQUENCE [LARGE SCALE GENOMIC DNA]</scope>
    <source>
        <strain evidence="3 6">CECT 8486</strain>
    </source>
</reference>
<dbReference type="GO" id="GO:0008408">
    <property type="term" value="F:3'-5' exonuclease activity"/>
    <property type="evidence" value="ECO:0007669"/>
    <property type="project" value="TreeGrafter"/>
</dbReference>
<organism evidence="4 5">
    <name type="scientific">Leuconostoc suionicum</name>
    <dbReference type="NCBI Taxonomy" id="1511761"/>
    <lineage>
        <taxon>Bacteria</taxon>
        <taxon>Bacillati</taxon>
        <taxon>Bacillota</taxon>
        <taxon>Bacilli</taxon>
        <taxon>Lactobacillales</taxon>
        <taxon>Lactobacillaceae</taxon>
        <taxon>Leuconostoc</taxon>
    </lineage>
</organism>
<evidence type="ECO:0000313" key="5">
    <source>
        <dbReference type="Proteomes" id="UP000237923"/>
    </source>
</evidence>
<dbReference type="Proteomes" id="UP000237923">
    <property type="component" value="Unassembled WGS sequence"/>
</dbReference>
<feature type="domain" description="Exonuclease" evidence="2">
    <location>
        <begin position="205"/>
        <end position="382"/>
    </location>
</feature>
<feature type="compositionally biased region" description="Polar residues" evidence="1">
    <location>
        <begin position="43"/>
        <end position="52"/>
    </location>
</feature>
<protein>
    <submittedName>
        <fullName evidence="4">DNA polymerase III PolC-type</fullName>
        <ecNumber evidence="4">2.7.7.7</ecNumber>
    </submittedName>
</protein>
<reference evidence="4 5" key="1">
    <citation type="submission" date="2018-02" db="EMBL/GenBank/DDBJ databases">
        <authorList>
            <person name="Cohen D.B."/>
            <person name="Kent A.D."/>
        </authorList>
    </citation>
    <scope>NUCLEOTIDE SEQUENCE [LARGE SCALE GENOMIC DNA]</scope>
    <source>
        <strain evidence="4 5">CECT 9216</strain>
    </source>
</reference>
<dbReference type="GO" id="GO:0003676">
    <property type="term" value="F:nucleic acid binding"/>
    <property type="evidence" value="ECO:0007669"/>
    <property type="project" value="InterPro"/>
</dbReference>
<dbReference type="GeneID" id="99674101"/>
<dbReference type="Gene3D" id="3.30.420.10">
    <property type="entry name" value="Ribonuclease H-like superfamily/Ribonuclease H"/>
    <property type="match status" value="1"/>
</dbReference>
<evidence type="ECO:0000256" key="1">
    <source>
        <dbReference type="SAM" id="MobiDB-lite"/>
    </source>
</evidence>
<dbReference type="EC" id="2.7.7.7" evidence="4"/>
<dbReference type="RefSeq" id="WP_072613603.1">
    <property type="nucleotide sequence ID" value="NZ_AP017935.1"/>
</dbReference>
<dbReference type="KEGG" id="lsu:A6B45_04795"/>
<feature type="region of interest" description="Disordered" evidence="1">
    <location>
        <begin position="25"/>
        <end position="58"/>
    </location>
</feature>
<gene>
    <name evidence="4" type="primary">polC_2</name>
    <name evidence="3" type="ORF">LES8486_00534</name>
    <name evidence="4" type="ORF">LES9216_00681</name>
</gene>
<feature type="compositionally biased region" description="Low complexity" evidence="1">
    <location>
        <begin position="31"/>
        <end position="42"/>
    </location>
</feature>
<dbReference type="Pfam" id="PF00929">
    <property type="entry name" value="RNase_T"/>
    <property type="match status" value="1"/>
</dbReference>
<dbReference type="InterPro" id="IPR012337">
    <property type="entry name" value="RNaseH-like_sf"/>
</dbReference>
<dbReference type="EMBL" id="OKQR01000001">
    <property type="protein sequence ID" value="SPD91553.1"/>
    <property type="molecule type" value="Genomic_DNA"/>
</dbReference>